<dbReference type="Gene3D" id="3.20.20.80">
    <property type="entry name" value="Glycosidases"/>
    <property type="match status" value="2"/>
</dbReference>
<dbReference type="InterPro" id="IPR045857">
    <property type="entry name" value="O16G_dom_2"/>
</dbReference>
<evidence type="ECO:0000256" key="1">
    <source>
        <dbReference type="ARBA" id="ARBA00008061"/>
    </source>
</evidence>
<protein>
    <submittedName>
        <fullName evidence="3">Alpha-glucosidase</fullName>
    </submittedName>
</protein>
<dbReference type="EMBL" id="CP029192">
    <property type="protein sequence ID" value="QES33976.1"/>
    <property type="molecule type" value="Genomic_DNA"/>
</dbReference>
<dbReference type="InterPro" id="IPR022567">
    <property type="entry name" value="DUF3459"/>
</dbReference>
<dbReference type="RefSeq" id="WP_150216080.1">
    <property type="nucleotide sequence ID" value="NZ_CP029192.1"/>
</dbReference>
<dbReference type="CDD" id="cd11332">
    <property type="entry name" value="AmyAc_OligoGlu_TS"/>
    <property type="match status" value="1"/>
</dbReference>
<reference evidence="3 4" key="1">
    <citation type="submission" date="2018-05" db="EMBL/GenBank/DDBJ databases">
        <title>Streptomyces venezuelae.</title>
        <authorList>
            <person name="Kim W."/>
            <person name="Lee N."/>
            <person name="Cho B.-K."/>
        </authorList>
    </citation>
    <scope>NUCLEOTIDE SEQUENCE [LARGE SCALE GENOMIC DNA]</scope>
    <source>
        <strain evidence="3 4">ATCC 14584</strain>
    </source>
</reference>
<name>A0A5P2BU52_STRVZ</name>
<evidence type="ECO:0000313" key="3">
    <source>
        <dbReference type="EMBL" id="QES33976.1"/>
    </source>
</evidence>
<dbReference type="AlphaFoldDB" id="A0A5P2BU52"/>
<dbReference type="Gene3D" id="3.90.400.10">
    <property type="entry name" value="Oligo-1,6-glucosidase, Domain 2"/>
    <property type="match status" value="1"/>
</dbReference>
<dbReference type="InterPro" id="IPR006047">
    <property type="entry name" value="GH13_cat_dom"/>
</dbReference>
<dbReference type="OrthoDB" id="9043248at2"/>
<gene>
    <name evidence="3" type="ORF">DEJ48_11730</name>
</gene>
<dbReference type="InterPro" id="IPR017853">
    <property type="entry name" value="GH"/>
</dbReference>
<dbReference type="PANTHER" id="PTHR10357">
    <property type="entry name" value="ALPHA-AMYLASE FAMILY MEMBER"/>
    <property type="match status" value="1"/>
</dbReference>
<sequence length="520" mass="58323">MPSTEWWRSAAIYQVYVRSFADGNGDGTGDLAGVRSRLPYLAELGVDALWFTPWYLSPLADGGYDVADYRTIDPAFGSLGEAEKLIAEARELDLRCIVDVVPNHVSDQHEWFKAALAAGPGSPERELFHFRPYSDEPPNDWVGEFGGVPWSRTEDGEWYLHLFAPEQPDLNWSHPKVRREHEDVLRFWFERGAAGVRIDSAALLAKAEGLPSMDRDRPHPFHDQPELHDIYRSWRRIADEYGAALIGEIWLPDAERFARYLRPDELHTAFNFDFLSRPWDPAQLWESIDLTLTTHAPVGAPATWVLANHDVTRTVTRYGRADDTGFAFERKRFGVPTDLDLGTRRARAAALLTLALPGSLYLYQGEELGLPEAEIPVDRIQDPMHARSGGLDPGRDGCRVPLPWDGAPERSWLPVPRDWSAYATELQVHDPGSMLSLYRTALRLRRSFADAGPLRRLRADEPGVLSFARTCERDGATLICLVNFGSDDAALPADAELLLASGPLSPRGRLPQDTAVWLRA</sequence>
<accession>A0A5P2BU52</accession>
<dbReference type="Pfam" id="PF11941">
    <property type="entry name" value="DUF3459"/>
    <property type="match status" value="1"/>
</dbReference>
<comment type="similarity">
    <text evidence="1">Belongs to the glycosyl hydrolase 13 family.</text>
</comment>
<evidence type="ECO:0000313" key="4">
    <source>
        <dbReference type="Proteomes" id="UP000322927"/>
    </source>
</evidence>
<dbReference type="GO" id="GO:0009313">
    <property type="term" value="P:oligosaccharide catabolic process"/>
    <property type="evidence" value="ECO:0007669"/>
    <property type="project" value="TreeGrafter"/>
</dbReference>
<proteinExistence type="inferred from homology"/>
<dbReference type="GO" id="GO:0004556">
    <property type="term" value="F:alpha-amylase activity"/>
    <property type="evidence" value="ECO:0007669"/>
    <property type="project" value="TreeGrafter"/>
</dbReference>
<dbReference type="Pfam" id="PF00128">
    <property type="entry name" value="Alpha-amylase"/>
    <property type="match status" value="1"/>
</dbReference>
<dbReference type="Proteomes" id="UP000322927">
    <property type="component" value="Chromosome"/>
</dbReference>
<organism evidence="3 4">
    <name type="scientific">Streptomyces venezuelae</name>
    <dbReference type="NCBI Taxonomy" id="54571"/>
    <lineage>
        <taxon>Bacteria</taxon>
        <taxon>Bacillati</taxon>
        <taxon>Actinomycetota</taxon>
        <taxon>Actinomycetes</taxon>
        <taxon>Kitasatosporales</taxon>
        <taxon>Streptomycetaceae</taxon>
        <taxon>Streptomyces</taxon>
    </lineage>
</organism>
<dbReference type="PANTHER" id="PTHR10357:SF179">
    <property type="entry name" value="NEUTRAL AND BASIC AMINO ACID TRANSPORT PROTEIN RBAT"/>
    <property type="match status" value="1"/>
</dbReference>
<feature type="domain" description="Glycosyl hydrolase family 13 catalytic" evidence="2">
    <location>
        <begin position="14"/>
        <end position="395"/>
    </location>
</feature>
<dbReference type="SMART" id="SM00642">
    <property type="entry name" value="Aamy"/>
    <property type="match status" value="1"/>
</dbReference>
<dbReference type="SUPFAM" id="SSF51445">
    <property type="entry name" value="(Trans)glycosidases"/>
    <property type="match status" value="1"/>
</dbReference>
<evidence type="ECO:0000259" key="2">
    <source>
        <dbReference type="SMART" id="SM00642"/>
    </source>
</evidence>